<dbReference type="AlphaFoldDB" id="A0A0V0JA76"/>
<dbReference type="GO" id="GO:0061630">
    <property type="term" value="F:ubiquitin protein ligase activity"/>
    <property type="evidence" value="ECO:0007669"/>
    <property type="project" value="UniProtKB-EC"/>
</dbReference>
<comment type="catalytic activity">
    <reaction evidence="1">
        <text>S-ubiquitinyl-[E2 ubiquitin-conjugating enzyme]-L-cysteine + [acceptor protein]-L-lysine = [E2 ubiquitin-conjugating enzyme]-L-cysteine + N(6)-ubiquitinyl-[acceptor protein]-L-lysine.</text>
        <dbReference type="EC" id="2.3.2.26"/>
    </reaction>
</comment>
<dbReference type="PANTHER" id="PTHR31531:SF2">
    <property type="entry name" value="E3 UBIQUITIN-PROTEIN LIGASE E3D"/>
    <property type="match status" value="1"/>
</dbReference>
<dbReference type="GO" id="GO:0000209">
    <property type="term" value="P:protein polyubiquitination"/>
    <property type="evidence" value="ECO:0007669"/>
    <property type="project" value="TreeGrafter"/>
</dbReference>
<dbReference type="Pfam" id="PF09814">
    <property type="entry name" value="HECT_2"/>
    <property type="match status" value="1"/>
</dbReference>
<evidence type="ECO:0000256" key="6">
    <source>
        <dbReference type="ARBA" id="ARBA00032298"/>
    </source>
</evidence>
<dbReference type="EC" id="2.3.2.26" evidence="2"/>
<evidence type="ECO:0000256" key="7">
    <source>
        <dbReference type="ARBA" id="ARBA00053831"/>
    </source>
</evidence>
<comment type="function">
    <text evidence="7">E3 ubiquitin-protein ligase which accepts ubiquitin from specific E2 ubiquitin-conjugating enzymes, and transfers it to substrates, generally promoting their degradation by the proteasome. Independently of its E3 ubiquitin-protein ligase activity, acts as an inhibitor of CPSF3 endonuclease activity by blocking CPSF3 active site.</text>
</comment>
<comment type="subunit">
    <text evidence="8">Interacts with UBE2C/UbcH10 (E2 ubiquitin-conjugating enzyme). In vitro, interacts with cyclin-B.</text>
</comment>
<dbReference type="GO" id="GO:0006513">
    <property type="term" value="P:protein monoubiquitination"/>
    <property type="evidence" value="ECO:0007669"/>
    <property type="project" value="TreeGrafter"/>
</dbReference>
<sequence>MVCLDFFAEYTFGLHKLTVTIVSSKIAQYKFSVCSPGLISIKSDSTESNVLLDNLDFSPDTCSISAVSSPVSVSFSLLAKSESSPYKSTFVQRLLDLICKGEALLCRFCQGKLVNIKDVCKMDTLFSVDDLAESEAQSFCHSNNANSAGSTNLLSKIAENIPISSGLCNGVEMLFNPSVWFPHSTVQTSSSDELLCARCRLVIGRTVNTDENAGRILWTNCVSVWIEEFDVDGDYLRHIEAPLILNDTDFFALLFSQFLDAKCYRVILSAGTCDSVIPYALIWLFDQKVRLYTASIEDPPSDAEEHDAANTPRVLEMHAEKILVSRVLYTILRPQEEEKADERLKEWSSDFSVASLTLPWETCANLYTCLSQVTRRLPPGARSGTGAMQGFMVGGFPLSE</sequence>
<protein>
    <recommendedName>
        <fullName evidence="3">E3 ubiquitin-protein ligase E3D</fullName>
        <ecNumber evidence="2">2.3.2.26</ecNumber>
    </recommendedName>
    <alternativeName>
        <fullName evidence="6">HECT-type E3 ubiquitin transferase E3D</fullName>
    </alternativeName>
    <alternativeName>
        <fullName evidence="5">UbcH10-binding protein with a HECT-like domain</fullName>
    </alternativeName>
    <alternativeName>
        <fullName evidence="4">Ubiquitin-conjugating enzyme E2C-binding protein</fullName>
    </alternativeName>
</protein>
<dbReference type="GO" id="GO:0051865">
    <property type="term" value="P:protein autoubiquitination"/>
    <property type="evidence" value="ECO:0007669"/>
    <property type="project" value="TreeGrafter"/>
</dbReference>
<gene>
    <name evidence="9" type="ORF">TR153589</name>
</gene>
<dbReference type="GO" id="GO:0005829">
    <property type="term" value="C:cytosol"/>
    <property type="evidence" value="ECO:0007669"/>
    <property type="project" value="TreeGrafter"/>
</dbReference>
<accession>A0A0V0JA76</accession>
<evidence type="ECO:0000256" key="4">
    <source>
        <dbReference type="ARBA" id="ARBA00029737"/>
    </source>
</evidence>
<evidence type="ECO:0000256" key="3">
    <source>
        <dbReference type="ARBA" id="ARBA00013646"/>
    </source>
</evidence>
<proteinExistence type="predicted"/>
<dbReference type="GO" id="GO:0030332">
    <property type="term" value="F:cyclin binding"/>
    <property type="evidence" value="ECO:0007669"/>
    <property type="project" value="TreeGrafter"/>
</dbReference>
<dbReference type="GO" id="GO:0005634">
    <property type="term" value="C:nucleus"/>
    <property type="evidence" value="ECO:0007669"/>
    <property type="project" value="TreeGrafter"/>
</dbReference>
<evidence type="ECO:0000256" key="8">
    <source>
        <dbReference type="ARBA" id="ARBA00064185"/>
    </source>
</evidence>
<reference evidence="9" key="1">
    <citation type="submission" date="2016-01" db="EMBL/GenBank/DDBJ databases">
        <title>Reference transcriptome for the parasite Schistocephalus solidus: insights into the molecular evolution of parasitism.</title>
        <authorList>
            <person name="Hebert F.O."/>
            <person name="Grambauer S."/>
            <person name="Barber I."/>
            <person name="Landry C.R."/>
            <person name="Aubin-Horth N."/>
        </authorList>
    </citation>
    <scope>NUCLEOTIDE SEQUENCE</scope>
</reference>
<dbReference type="PANTHER" id="PTHR31531">
    <property type="entry name" value="E3 UBIQUITIN-PROTEIN LIGASE E3D FAMILY MEMBER"/>
    <property type="match status" value="1"/>
</dbReference>
<dbReference type="EMBL" id="GEEE01000779">
    <property type="protein sequence ID" value="JAP62446.1"/>
    <property type="molecule type" value="Transcribed_RNA"/>
</dbReference>
<dbReference type="InterPro" id="IPR019193">
    <property type="entry name" value="UBQ-conj_enz_E2-bd_prot"/>
</dbReference>
<evidence type="ECO:0000256" key="2">
    <source>
        <dbReference type="ARBA" id="ARBA00012485"/>
    </source>
</evidence>
<organism evidence="9">
    <name type="scientific">Schistocephalus solidus</name>
    <name type="common">Tapeworm</name>
    <dbReference type="NCBI Taxonomy" id="70667"/>
    <lineage>
        <taxon>Eukaryota</taxon>
        <taxon>Metazoa</taxon>
        <taxon>Spiralia</taxon>
        <taxon>Lophotrochozoa</taxon>
        <taxon>Platyhelminthes</taxon>
        <taxon>Cestoda</taxon>
        <taxon>Eucestoda</taxon>
        <taxon>Diphyllobothriidea</taxon>
        <taxon>Diphyllobothriidae</taxon>
        <taxon>Schistocephalus</taxon>
    </lineage>
</organism>
<evidence type="ECO:0000256" key="1">
    <source>
        <dbReference type="ARBA" id="ARBA00000885"/>
    </source>
</evidence>
<evidence type="ECO:0000256" key="5">
    <source>
        <dbReference type="ARBA" id="ARBA00032234"/>
    </source>
</evidence>
<dbReference type="GO" id="GO:0031624">
    <property type="term" value="F:ubiquitin conjugating enzyme binding"/>
    <property type="evidence" value="ECO:0007669"/>
    <property type="project" value="TreeGrafter"/>
</dbReference>
<name>A0A0V0JA76_SCHSO</name>
<evidence type="ECO:0000313" key="9">
    <source>
        <dbReference type="EMBL" id="JAP62446.1"/>
    </source>
</evidence>
<dbReference type="GO" id="GO:0043161">
    <property type="term" value="P:proteasome-mediated ubiquitin-dependent protein catabolic process"/>
    <property type="evidence" value="ECO:0007669"/>
    <property type="project" value="TreeGrafter"/>
</dbReference>
<dbReference type="GO" id="GO:0000151">
    <property type="term" value="C:ubiquitin ligase complex"/>
    <property type="evidence" value="ECO:0007669"/>
    <property type="project" value="TreeGrafter"/>
</dbReference>